<dbReference type="Proteomes" id="UP001176883">
    <property type="component" value="Unassembled WGS sequence"/>
</dbReference>
<protein>
    <recommendedName>
        <fullName evidence="3">AAA domain-containing protein</fullName>
    </recommendedName>
</protein>
<sequence>MVLGEGDKEFLNLSEQYKSIVVVGSQQSGKTTLVRLVFPDSLCKFRKSSHKKFCFRIFKSVFRRIFKGRYTR</sequence>
<dbReference type="RefSeq" id="WP_303277172.1">
    <property type="nucleotide sequence ID" value="NZ_JAUOEK010000072.1"/>
</dbReference>
<accession>A0ABT8W8R8</accession>
<reference evidence="1" key="1">
    <citation type="submission" date="2023-07" db="EMBL/GenBank/DDBJ databases">
        <title>Two novel species in the genus Flavivirga.</title>
        <authorList>
            <person name="Kwon K."/>
        </authorList>
    </citation>
    <scope>NUCLEOTIDE SEQUENCE</scope>
    <source>
        <strain evidence="1">KCTC 52353</strain>
    </source>
</reference>
<evidence type="ECO:0000313" key="2">
    <source>
        <dbReference type="Proteomes" id="UP001176883"/>
    </source>
</evidence>
<gene>
    <name evidence="1" type="ORF">Q4Q35_06655</name>
</gene>
<keyword evidence="2" id="KW-1185">Reference proteome</keyword>
<name>A0ABT8W8R8_9FLAO</name>
<proteinExistence type="predicted"/>
<comment type="caution">
    <text evidence="1">The sequence shown here is derived from an EMBL/GenBank/DDBJ whole genome shotgun (WGS) entry which is preliminary data.</text>
</comment>
<dbReference type="EMBL" id="JAUOEK010000072">
    <property type="protein sequence ID" value="MDO5969481.1"/>
    <property type="molecule type" value="Genomic_DNA"/>
</dbReference>
<evidence type="ECO:0008006" key="3">
    <source>
        <dbReference type="Google" id="ProtNLM"/>
    </source>
</evidence>
<evidence type="ECO:0000313" key="1">
    <source>
        <dbReference type="EMBL" id="MDO5969481.1"/>
    </source>
</evidence>
<organism evidence="1 2">
    <name type="scientific">Flavivirga aquimarina</name>
    <dbReference type="NCBI Taxonomy" id="2027862"/>
    <lineage>
        <taxon>Bacteria</taxon>
        <taxon>Pseudomonadati</taxon>
        <taxon>Bacteroidota</taxon>
        <taxon>Flavobacteriia</taxon>
        <taxon>Flavobacteriales</taxon>
        <taxon>Flavobacteriaceae</taxon>
        <taxon>Flavivirga</taxon>
    </lineage>
</organism>